<dbReference type="EMBL" id="CP117167">
    <property type="protein sequence ID" value="WCT11663.1"/>
    <property type="molecule type" value="Genomic_DNA"/>
</dbReference>
<evidence type="ECO:0000313" key="3">
    <source>
        <dbReference type="Proteomes" id="UP001216139"/>
    </source>
</evidence>
<keyword evidence="1" id="KW-1133">Transmembrane helix</keyword>
<gene>
    <name evidence="2" type="ORF">PQO05_23315</name>
</gene>
<name>A0ABY7T7G2_9SPHI</name>
<protein>
    <submittedName>
        <fullName evidence="2">Uncharacterized protein</fullName>
    </submittedName>
</protein>
<proteinExistence type="predicted"/>
<dbReference type="RefSeq" id="WP_273629852.1">
    <property type="nucleotide sequence ID" value="NZ_CP117167.1"/>
</dbReference>
<evidence type="ECO:0000313" key="2">
    <source>
        <dbReference type="EMBL" id="WCT11663.1"/>
    </source>
</evidence>
<accession>A0ABY7T7G2</accession>
<keyword evidence="1" id="KW-0812">Transmembrane</keyword>
<organism evidence="2 3">
    <name type="scientific">Mucilaginibacter jinjuensis</name>
    <dbReference type="NCBI Taxonomy" id="1176721"/>
    <lineage>
        <taxon>Bacteria</taxon>
        <taxon>Pseudomonadati</taxon>
        <taxon>Bacteroidota</taxon>
        <taxon>Sphingobacteriia</taxon>
        <taxon>Sphingobacteriales</taxon>
        <taxon>Sphingobacteriaceae</taxon>
        <taxon>Mucilaginibacter</taxon>
    </lineage>
</organism>
<keyword evidence="3" id="KW-1185">Reference proteome</keyword>
<sequence>MKENYQLKKKETIAFIILIIVAISFFEFYGIKEDHEADRKNINLEFAGRVERIEYNIKQFPTVTVGDSAYHIGSGYNTDHQIGIGDSIIKRKGSEVYTLIKYNTNKVIEFRK</sequence>
<keyword evidence="1" id="KW-0472">Membrane</keyword>
<dbReference type="Proteomes" id="UP001216139">
    <property type="component" value="Chromosome"/>
</dbReference>
<reference evidence="2 3" key="1">
    <citation type="submission" date="2023-02" db="EMBL/GenBank/DDBJ databases">
        <title>Genome sequence of Mucilaginibacter jinjuensis strain KACC 16571.</title>
        <authorList>
            <person name="Kim S."/>
            <person name="Heo J."/>
            <person name="Kwon S.-W."/>
        </authorList>
    </citation>
    <scope>NUCLEOTIDE SEQUENCE [LARGE SCALE GENOMIC DNA]</scope>
    <source>
        <strain evidence="2 3">KACC 16571</strain>
    </source>
</reference>
<evidence type="ECO:0000256" key="1">
    <source>
        <dbReference type="SAM" id="Phobius"/>
    </source>
</evidence>
<feature type="transmembrane region" description="Helical" evidence="1">
    <location>
        <begin position="12"/>
        <end position="31"/>
    </location>
</feature>